<comment type="caution">
    <text evidence="7">The sequence shown here is derived from an EMBL/GenBank/DDBJ whole genome shotgun (WGS) entry which is preliminary data.</text>
</comment>
<dbReference type="InterPro" id="IPR051187">
    <property type="entry name" value="Pre-mRNA_3'-end_processing_reg"/>
</dbReference>
<dbReference type="InterPro" id="IPR007854">
    <property type="entry name" value="Fip1_dom"/>
</dbReference>
<feature type="region of interest" description="Disordered" evidence="5">
    <location>
        <begin position="366"/>
        <end position="503"/>
    </location>
</feature>
<feature type="compositionally biased region" description="Basic and acidic residues" evidence="5">
    <location>
        <begin position="366"/>
        <end position="440"/>
    </location>
</feature>
<evidence type="ECO:0000256" key="5">
    <source>
        <dbReference type="SAM" id="MobiDB-lite"/>
    </source>
</evidence>
<feature type="domain" description="Pre-mRNA polyadenylation factor Fip1" evidence="6">
    <location>
        <begin position="143"/>
        <end position="185"/>
    </location>
</feature>
<evidence type="ECO:0000313" key="7">
    <source>
        <dbReference type="EMBL" id="KAK1796721.1"/>
    </source>
</evidence>
<dbReference type="GO" id="GO:0005847">
    <property type="term" value="C:mRNA cleavage and polyadenylation specificity factor complex"/>
    <property type="evidence" value="ECO:0007669"/>
    <property type="project" value="TreeGrafter"/>
</dbReference>
<evidence type="ECO:0000256" key="1">
    <source>
        <dbReference type="ARBA" id="ARBA00004123"/>
    </source>
</evidence>
<feature type="region of interest" description="Disordered" evidence="5">
    <location>
        <begin position="1"/>
        <end position="40"/>
    </location>
</feature>
<evidence type="ECO:0000313" key="8">
    <source>
        <dbReference type="Proteomes" id="UP001239994"/>
    </source>
</evidence>
<organism evidence="7 8">
    <name type="scientific">Electrophorus voltai</name>
    <dbReference type="NCBI Taxonomy" id="2609070"/>
    <lineage>
        <taxon>Eukaryota</taxon>
        <taxon>Metazoa</taxon>
        <taxon>Chordata</taxon>
        <taxon>Craniata</taxon>
        <taxon>Vertebrata</taxon>
        <taxon>Euteleostomi</taxon>
        <taxon>Actinopterygii</taxon>
        <taxon>Neopterygii</taxon>
        <taxon>Teleostei</taxon>
        <taxon>Ostariophysi</taxon>
        <taxon>Gymnotiformes</taxon>
        <taxon>Gymnotoidei</taxon>
        <taxon>Gymnotidae</taxon>
        <taxon>Electrophorus</taxon>
    </lineage>
</organism>
<dbReference type="PANTHER" id="PTHR13484:SF0">
    <property type="entry name" value="PRE-MRNA 3'-END-PROCESSING FACTOR FIP1"/>
    <property type="match status" value="1"/>
</dbReference>
<feature type="compositionally biased region" description="Acidic residues" evidence="5">
    <location>
        <begin position="9"/>
        <end position="39"/>
    </location>
</feature>
<proteinExistence type="inferred from homology"/>
<evidence type="ECO:0000256" key="3">
    <source>
        <dbReference type="ARBA" id="ARBA00022664"/>
    </source>
</evidence>
<feature type="compositionally biased region" description="Basic residues" evidence="5">
    <location>
        <begin position="441"/>
        <end position="462"/>
    </location>
</feature>
<dbReference type="Proteomes" id="UP001239994">
    <property type="component" value="Unassembled WGS sequence"/>
</dbReference>
<gene>
    <name evidence="7" type="ORF">P4O66_008932</name>
</gene>
<dbReference type="Pfam" id="PF05182">
    <property type="entry name" value="Fip1"/>
    <property type="match status" value="1"/>
</dbReference>
<feature type="compositionally biased region" description="Basic residues" evidence="5">
    <location>
        <begin position="471"/>
        <end position="482"/>
    </location>
</feature>
<feature type="compositionally biased region" description="Basic and acidic residues" evidence="5">
    <location>
        <begin position="488"/>
        <end position="503"/>
    </location>
</feature>
<feature type="region of interest" description="Disordered" evidence="5">
    <location>
        <begin position="223"/>
        <end position="266"/>
    </location>
</feature>
<dbReference type="GO" id="GO:0006397">
    <property type="term" value="P:mRNA processing"/>
    <property type="evidence" value="ECO:0007669"/>
    <property type="project" value="UniProtKB-KW"/>
</dbReference>
<evidence type="ECO:0000259" key="6">
    <source>
        <dbReference type="Pfam" id="PF05182"/>
    </source>
</evidence>
<keyword evidence="3" id="KW-0507">mRNA processing</keyword>
<accession>A0AAD8ZF20</accession>
<reference evidence="7" key="1">
    <citation type="submission" date="2023-03" db="EMBL/GenBank/DDBJ databases">
        <title>Electrophorus voltai genome.</title>
        <authorList>
            <person name="Bian C."/>
        </authorList>
    </citation>
    <scope>NUCLEOTIDE SEQUENCE</scope>
    <source>
        <strain evidence="7">CB-2022</strain>
        <tissue evidence="7">Muscle</tissue>
    </source>
</reference>
<comment type="subcellular location">
    <subcellularLocation>
        <location evidence="1">Nucleus</location>
    </subcellularLocation>
</comment>
<dbReference type="AlphaFoldDB" id="A0AAD8ZF20"/>
<comment type="similarity">
    <text evidence="2">Belongs to the FIP1 family.</text>
</comment>
<keyword evidence="4" id="KW-0539">Nucleus</keyword>
<evidence type="ECO:0000256" key="2">
    <source>
        <dbReference type="ARBA" id="ARBA00007459"/>
    </source>
</evidence>
<feature type="region of interest" description="Disordered" evidence="5">
    <location>
        <begin position="302"/>
        <end position="329"/>
    </location>
</feature>
<dbReference type="PANTHER" id="PTHR13484">
    <property type="entry name" value="FIP1-LIKE 1 PROTEIN"/>
    <property type="match status" value="1"/>
</dbReference>
<sequence>MATEGATGQDDEWLYEDHDDDDIDDDHGDGDGDAEETENEVFRSLHCDVGSLFTILIYPSALVGDLEEVDGGSKQAHGLGSNSDSDDDVYVTIGDIKTGGNQSATPVGLDMKTSARTSLPGLKERGGVELNTEGSYSHDPLLEMDMELFEEKPWRKPGADLSDYFNYGFNEDTWKVYCDKQRRLRANLEVMTLGSSSKIMGNRGDLSSKSDYFSRRSNSNISIVGGQTGTISRVEGRRRHSADGNSTSVQSSSERSSDTELPQFFPPHIPPPLHLLSISTTPPLIPPLPRLPVNIPPPGFPLPPGVPSPPSMISTLESSRSGGGYDGHASPSFPFPAGVFPPMLGGLAPWPGLIDSAKAWEHYARQDKEREKEKEKEKERERYRDREREGERDRDREREQDPKEQDREDTPSFQGRGRDSRESERYMKRASREGDRDYRQRDRRHKDHSGRHRASSSSRRRRASDDGDSHRRPRHKRSKRNRNSAEASEERSAEHDNQSEATE</sequence>
<protein>
    <recommendedName>
        <fullName evidence="6">Pre-mRNA polyadenylation factor Fip1 domain-containing protein</fullName>
    </recommendedName>
</protein>
<keyword evidence="8" id="KW-1185">Reference proteome</keyword>
<evidence type="ECO:0000256" key="4">
    <source>
        <dbReference type="ARBA" id="ARBA00023242"/>
    </source>
</evidence>
<dbReference type="EMBL" id="JAROKS010000015">
    <property type="protein sequence ID" value="KAK1796721.1"/>
    <property type="molecule type" value="Genomic_DNA"/>
</dbReference>
<name>A0AAD8ZF20_9TELE</name>